<dbReference type="EMBL" id="ML977174">
    <property type="protein sequence ID" value="KAF1983563.1"/>
    <property type="molecule type" value="Genomic_DNA"/>
</dbReference>
<evidence type="ECO:0000259" key="4">
    <source>
        <dbReference type="Pfam" id="PF07808"/>
    </source>
</evidence>
<keyword evidence="2" id="KW-0539">Nucleus</keyword>
<evidence type="ECO:0000256" key="2">
    <source>
        <dbReference type="ARBA" id="ARBA00023242"/>
    </source>
</evidence>
<feature type="compositionally biased region" description="Basic and acidic residues" evidence="3">
    <location>
        <begin position="350"/>
        <end position="365"/>
    </location>
</feature>
<feature type="compositionally biased region" description="Basic residues" evidence="3">
    <location>
        <begin position="505"/>
        <end position="518"/>
    </location>
</feature>
<reference evidence="5" key="1">
    <citation type="journal article" date="2020" name="Stud. Mycol.">
        <title>101 Dothideomycetes genomes: a test case for predicting lifestyles and emergence of pathogens.</title>
        <authorList>
            <person name="Haridas S."/>
            <person name="Albert R."/>
            <person name="Binder M."/>
            <person name="Bloem J."/>
            <person name="Labutti K."/>
            <person name="Salamov A."/>
            <person name="Andreopoulos B."/>
            <person name="Baker S."/>
            <person name="Barry K."/>
            <person name="Bills G."/>
            <person name="Bluhm B."/>
            <person name="Cannon C."/>
            <person name="Castanera R."/>
            <person name="Culley D."/>
            <person name="Daum C."/>
            <person name="Ezra D."/>
            <person name="Gonzalez J."/>
            <person name="Henrissat B."/>
            <person name="Kuo A."/>
            <person name="Liang C."/>
            <person name="Lipzen A."/>
            <person name="Lutzoni F."/>
            <person name="Magnuson J."/>
            <person name="Mondo S."/>
            <person name="Nolan M."/>
            <person name="Ohm R."/>
            <person name="Pangilinan J."/>
            <person name="Park H.-J."/>
            <person name="Ramirez L."/>
            <person name="Alfaro M."/>
            <person name="Sun H."/>
            <person name="Tritt A."/>
            <person name="Yoshinaga Y."/>
            <person name="Zwiers L.-H."/>
            <person name="Turgeon B."/>
            <person name="Goodwin S."/>
            <person name="Spatafora J."/>
            <person name="Crous P."/>
            <person name="Grigoriev I."/>
        </authorList>
    </citation>
    <scope>NUCLEOTIDE SEQUENCE</scope>
    <source>
        <strain evidence="5">CBS 113979</strain>
    </source>
</reference>
<feature type="compositionally biased region" description="Acidic residues" evidence="3">
    <location>
        <begin position="335"/>
        <end position="349"/>
    </location>
</feature>
<feature type="region of interest" description="Disordered" evidence="3">
    <location>
        <begin position="275"/>
        <end position="389"/>
    </location>
</feature>
<feature type="region of interest" description="Disordered" evidence="3">
    <location>
        <begin position="1"/>
        <end position="103"/>
    </location>
</feature>
<dbReference type="InterPro" id="IPR012916">
    <property type="entry name" value="RED_N"/>
</dbReference>
<organism evidence="5 6">
    <name type="scientific">Aulographum hederae CBS 113979</name>
    <dbReference type="NCBI Taxonomy" id="1176131"/>
    <lineage>
        <taxon>Eukaryota</taxon>
        <taxon>Fungi</taxon>
        <taxon>Dikarya</taxon>
        <taxon>Ascomycota</taxon>
        <taxon>Pezizomycotina</taxon>
        <taxon>Dothideomycetes</taxon>
        <taxon>Pleosporomycetidae</taxon>
        <taxon>Aulographales</taxon>
        <taxon>Aulographaceae</taxon>
    </lineage>
</organism>
<feature type="compositionally biased region" description="Basic and acidic residues" evidence="3">
    <location>
        <begin position="86"/>
        <end position="96"/>
    </location>
</feature>
<feature type="compositionally biased region" description="Polar residues" evidence="3">
    <location>
        <begin position="1"/>
        <end position="21"/>
    </location>
</feature>
<evidence type="ECO:0000256" key="3">
    <source>
        <dbReference type="SAM" id="MobiDB-lite"/>
    </source>
</evidence>
<accession>A0A6G1GRI7</accession>
<feature type="compositionally biased region" description="Low complexity" evidence="3">
    <location>
        <begin position="372"/>
        <end position="382"/>
    </location>
</feature>
<dbReference type="InterPro" id="IPR039896">
    <property type="entry name" value="Red-like"/>
</dbReference>
<proteinExistence type="predicted"/>
<protein>
    <recommendedName>
        <fullName evidence="4">RED-like N-terminal domain-containing protein</fullName>
    </recommendedName>
</protein>
<dbReference type="Proteomes" id="UP000800041">
    <property type="component" value="Unassembled WGS sequence"/>
</dbReference>
<keyword evidence="6" id="KW-1185">Reference proteome</keyword>
<sequence>MNNEQFRLLVSNTPRQSNASGATPRPSATPGNTLGSKFRPSIAMTPRGVRGNMSNEFARQMAERNAPKTARKFRSSAAPKGSKLAEGYRDRTKDRAEEEEDDREQRIKALEEAMKLGQIEQSTFEQLRDEITGGDINATHLVKGLDRKLLERIRRGEDVYAEKPTAEEKETVTDEDFDKAMDEFSKAKIVPVAREEKVKQGVMAPPPPVAGTKRRRADILAELKASRAAAKATPTLDSRFVPLGAKKATTRYETDEKGRDVIIVTDENGNVKRRVRKLKPEDTPSMPEPEAKRVRLTVDPNKAPLGIVVPKAPEPEEDLDIFEGVGQDWQPMAFNDEDDSSDSSDEDEEPKAKEKSKCKAVDKSESVFATKSPEPSAAQAAEPPRKRNYFNDKLTVDETNPANPLKDANLIAALKKASKIDVAALDPTSKSAKELEEEERLKRRAAMLNSASDRDFEDMDLGFGESRFGDAEEMEDEGKKVKLSKWRGTTGGDDDDDDEDGGKKGGAKRKRGGKKRKGDKNSAADVMQAIEKQKGGA</sequence>
<dbReference type="AlphaFoldDB" id="A0A6G1GRI7"/>
<comment type="subcellular location">
    <subcellularLocation>
        <location evidence="1">Nucleus</location>
    </subcellularLocation>
</comment>
<evidence type="ECO:0000256" key="1">
    <source>
        <dbReference type="ARBA" id="ARBA00004123"/>
    </source>
</evidence>
<gene>
    <name evidence="5" type="ORF">K402DRAFT_382705</name>
</gene>
<feature type="region of interest" description="Disordered" evidence="3">
    <location>
        <begin position="446"/>
        <end position="537"/>
    </location>
</feature>
<dbReference type="Pfam" id="PF07808">
    <property type="entry name" value="RED_N"/>
    <property type="match status" value="1"/>
</dbReference>
<evidence type="ECO:0000313" key="6">
    <source>
        <dbReference type="Proteomes" id="UP000800041"/>
    </source>
</evidence>
<dbReference type="PANTHER" id="PTHR12765">
    <property type="entry name" value="RED PROTEIN IK FACTOR CYTOKINE IK"/>
    <property type="match status" value="1"/>
</dbReference>
<feature type="domain" description="RED-like N-terminal" evidence="4">
    <location>
        <begin position="74"/>
        <end position="178"/>
    </location>
</feature>
<name>A0A6G1GRI7_9PEZI</name>
<dbReference type="GO" id="GO:0005634">
    <property type="term" value="C:nucleus"/>
    <property type="evidence" value="ECO:0007669"/>
    <property type="project" value="UniProtKB-SubCell"/>
</dbReference>
<evidence type="ECO:0000313" key="5">
    <source>
        <dbReference type="EMBL" id="KAF1983563.1"/>
    </source>
</evidence>
<dbReference type="OrthoDB" id="3366823at2759"/>